<keyword evidence="13" id="KW-0460">Magnesium</keyword>
<organism evidence="16 17">
    <name type="scientific">Edwardsiella anguillarum ET080813</name>
    <dbReference type="NCBI Taxonomy" id="667120"/>
    <lineage>
        <taxon>Bacteria</taxon>
        <taxon>Pseudomonadati</taxon>
        <taxon>Pseudomonadota</taxon>
        <taxon>Gammaproteobacteria</taxon>
        <taxon>Enterobacterales</taxon>
        <taxon>Hafniaceae</taxon>
        <taxon>Edwardsiella</taxon>
    </lineage>
</organism>
<evidence type="ECO:0000313" key="16">
    <source>
        <dbReference type="EMBL" id="AIJ10490.1"/>
    </source>
</evidence>
<dbReference type="EMBL" id="CP006664">
    <property type="protein sequence ID" value="AIJ10490.1"/>
    <property type="molecule type" value="Genomic_DNA"/>
</dbReference>
<sequence length="250" mass="27364">MHSSAKSIAPRLSRDGAAQRGDAGFIQGVTWLAFPGYPGWIGACRFSLSRYRDEGEYQGIVLPPPLRHAAPKRQAEFIAGRWVARQVMAVLGVRDGVIARGSDHAPQWPPGIAGSISHSAGMALCAAHPTSRRGGVGIDVEAWLAPSRARTVQPAIASSHELADLRARAPDFSRLITLIFSAKESLFKALYPEVNRWFDFHDAQLTAIDWRQQTFQLTLLTPLAPDYPAGRCFLGQFQADDEAIVTLIYC</sequence>
<reference evidence="16 17" key="1">
    <citation type="journal article" date="2012" name="PLoS ONE">
        <title>Edwardsiella comparative phylogenomics reveal the new intra/inter-species taxonomic relationships, virulence evolution and niche adaptation mechanisms.</title>
        <authorList>
            <person name="Yang M."/>
            <person name="Lv Y."/>
            <person name="Xiao J."/>
            <person name="Wu H."/>
            <person name="Zheng H."/>
            <person name="Liu Q."/>
            <person name="Zhang Y."/>
            <person name="Wang Q."/>
        </authorList>
    </citation>
    <scope>NUCLEOTIDE SEQUENCE [LARGE SCALE GENOMIC DNA]</scope>
    <source>
        <strain evidence="17">080813</strain>
    </source>
</reference>
<gene>
    <name evidence="16" type="ORF">ETEE_4084</name>
</gene>
<dbReference type="PANTHER" id="PTHR38096:SF1">
    <property type="entry name" value="ENTEROBACTIN SYNTHASE COMPONENT D"/>
    <property type="match status" value="1"/>
</dbReference>
<evidence type="ECO:0000256" key="7">
    <source>
        <dbReference type="ARBA" id="ARBA00023191"/>
    </source>
</evidence>
<dbReference type="Pfam" id="PF17837">
    <property type="entry name" value="4PPT_N"/>
    <property type="match status" value="1"/>
</dbReference>
<dbReference type="InterPro" id="IPR037143">
    <property type="entry name" value="4-PPantetheinyl_Trfase_dom_sf"/>
</dbReference>
<feature type="binding site" evidence="12">
    <location>
        <position position="139"/>
    </location>
    <ligand>
        <name>CoA</name>
        <dbReference type="ChEBI" id="CHEBI:57287"/>
    </ligand>
</feature>
<feature type="binding site" evidence="13">
    <location>
        <position position="141"/>
    </location>
    <ligand>
        <name>Mg(2+)</name>
        <dbReference type="ChEBI" id="CHEBI:18420"/>
    </ligand>
</feature>
<evidence type="ECO:0000256" key="2">
    <source>
        <dbReference type="ARBA" id="ARBA00004993"/>
    </source>
</evidence>
<dbReference type="SUPFAM" id="SSF56214">
    <property type="entry name" value="4'-phosphopantetheinyl transferase"/>
    <property type="match status" value="1"/>
</dbReference>
<evidence type="ECO:0000256" key="9">
    <source>
        <dbReference type="ARBA" id="ARBA00031996"/>
    </source>
</evidence>
<dbReference type="GO" id="GO:0005886">
    <property type="term" value="C:plasma membrane"/>
    <property type="evidence" value="ECO:0007669"/>
    <property type="project" value="TreeGrafter"/>
</dbReference>
<evidence type="ECO:0000256" key="13">
    <source>
        <dbReference type="PIRSR" id="PIRSR603542-2"/>
    </source>
</evidence>
<evidence type="ECO:0000256" key="11">
    <source>
        <dbReference type="ARBA" id="ARBA00049191"/>
    </source>
</evidence>
<evidence type="ECO:0000256" key="5">
    <source>
        <dbReference type="ARBA" id="ARBA00019087"/>
    </source>
</evidence>
<evidence type="ECO:0000256" key="4">
    <source>
        <dbReference type="ARBA" id="ARBA00011503"/>
    </source>
</evidence>
<comment type="subunit">
    <text evidence="4">EntB, EntD, EntE, and EntF form a multienzyme complex called enterobactin synthase.</text>
</comment>
<feature type="binding site" evidence="12">
    <location>
        <position position="73"/>
    </location>
    <ligand>
        <name>CoA</name>
        <dbReference type="ChEBI" id="CHEBI:57287"/>
    </ligand>
</feature>
<evidence type="ECO:0000259" key="14">
    <source>
        <dbReference type="Pfam" id="PF01648"/>
    </source>
</evidence>
<dbReference type="GO" id="GO:0009239">
    <property type="term" value="P:enterobactin biosynthetic process"/>
    <property type="evidence" value="ECO:0007669"/>
    <property type="project" value="UniProtKB-UniPathway"/>
</dbReference>
<feature type="binding site" evidence="12">
    <location>
        <begin position="117"/>
        <end position="118"/>
    </location>
    <ligand>
        <name>CoA</name>
        <dbReference type="ChEBI" id="CHEBI:57287"/>
    </ligand>
</feature>
<dbReference type="KEGG" id="ete:ETEE_4084"/>
<dbReference type="GO" id="GO:0008897">
    <property type="term" value="F:holo-[acyl-carrier-protein] synthase activity"/>
    <property type="evidence" value="ECO:0007669"/>
    <property type="project" value="InterPro"/>
</dbReference>
<accession>A0A076LPD9</accession>
<dbReference type="GeneID" id="33941417"/>
<comment type="similarity">
    <text evidence="3">Belongs to the P-Pant transferase superfamily. EntD family.</text>
</comment>
<keyword evidence="7" id="KW-0259">Enterobactin biosynthesis</keyword>
<feature type="domain" description="4'-phosphopantetheinyl transferase N-terminal" evidence="15">
    <location>
        <begin position="66"/>
        <end position="127"/>
    </location>
</feature>
<keyword evidence="13" id="KW-0479">Metal-binding</keyword>
<dbReference type="PANTHER" id="PTHR38096">
    <property type="entry name" value="ENTEROBACTIN SYNTHASE COMPONENT D"/>
    <property type="match status" value="1"/>
</dbReference>
<evidence type="ECO:0000256" key="3">
    <source>
        <dbReference type="ARBA" id="ARBA00008342"/>
    </source>
</evidence>
<dbReference type="InterPro" id="IPR003542">
    <property type="entry name" value="Enbac_synth_compD-like"/>
</dbReference>
<evidence type="ECO:0000313" key="17">
    <source>
        <dbReference type="Proteomes" id="UP000028681"/>
    </source>
</evidence>
<dbReference type="GO" id="GO:0009366">
    <property type="term" value="C:enterobactin synthetase complex"/>
    <property type="evidence" value="ECO:0007669"/>
    <property type="project" value="InterPro"/>
</dbReference>
<evidence type="ECO:0000256" key="6">
    <source>
        <dbReference type="ARBA" id="ARBA00022679"/>
    </source>
</evidence>
<evidence type="ECO:0000256" key="10">
    <source>
        <dbReference type="ARBA" id="ARBA00049176"/>
    </source>
</evidence>
<name>A0A076LPD9_9GAMM</name>
<dbReference type="InterPro" id="IPR008278">
    <property type="entry name" value="4-PPantetheinyl_Trfase_dom"/>
</dbReference>
<proteinExistence type="inferred from homology"/>
<dbReference type="Gene3D" id="3.90.470.20">
    <property type="entry name" value="4'-phosphopantetheinyl transferase domain"/>
    <property type="match status" value="1"/>
</dbReference>
<dbReference type="UniPathway" id="UPA00017"/>
<comment type="catalytic activity">
    <reaction evidence="10">
        <text>apo-[aryl-carrier protein] + CoA = holo-[aryl-carrier protein] + adenosine 3',5'-bisphosphate + H(+)</text>
        <dbReference type="Rhea" id="RHEA:48404"/>
        <dbReference type="Rhea" id="RHEA-COMP:15903"/>
        <dbReference type="Rhea" id="RHEA-COMP:17557"/>
        <dbReference type="ChEBI" id="CHEBI:15378"/>
        <dbReference type="ChEBI" id="CHEBI:29999"/>
        <dbReference type="ChEBI" id="CHEBI:57287"/>
        <dbReference type="ChEBI" id="CHEBI:58343"/>
        <dbReference type="ChEBI" id="CHEBI:64479"/>
    </reaction>
</comment>
<evidence type="ECO:0000259" key="15">
    <source>
        <dbReference type="Pfam" id="PF17837"/>
    </source>
</evidence>
<comment type="function">
    <text evidence="1">Involved in the biosynthesis of the siderophore enterobactin (enterochelin), which is a macrocyclic trimeric lactone of N-(2,3-dihydroxybenzoyl)-serine. The serine trilactone serves as a scaffolding for the three catechol functionalities that provide hexadentate coordination for the tightly ligated iron(2+) atoms. Plays an essential role in the assembly of the enterobactin by catalyzing the transfer of the 4'-phosphopantetheine (Ppant) moiety from coenzyme A to the apo-domains of both EntB (ArCP domain) and EntF (PCP domain) to yield their holo-forms which make them competent for the activation of 2,3-dihydroxybenzoate (DHB) and L-serine, respectively.</text>
</comment>
<feature type="binding site" evidence="12">
    <location>
        <position position="184"/>
    </location>
    <ligand>
        <name>CoA</name>
        <dbReference type="ChEBI" id="CHEBI:57287"/>
    </ligand>
</feature>
<feature type="domain" description="4'-phosphopantetheinyl transferase" evidence="14">
    <location>
        <begin position="135"/>
        <end position="218"/>
    </location>
</feature>
<keyword evidence="6 16" id="KW-0808">Transferase</keyword>
<feature type="binding site" evidence="12">
    <location>
        <position position="81"/>
    </location>
    <ligand>
        <name>CoA</name>
        <dbReference type="ChEBI" id="CHEBI:57287"/>
    </ligand>
</feature>
<dbReference type="GO" id="GO:0000287">
    <property type="term" value="F:magnesium ion binding"/>
    <property type="evidence" value="ECO:0007669"/>
    <property type="project" value="InterPro"/>
</dbReference>
<dbReference type="Proteomes" id="UP000028681">
    <property type="component" value="Chromosome"/>
</dbReference>
<dbReference type="HOGENOM" id="CLU_075076_2_2_6"/>
<comment type="pathway">
    <text evidence="2">Siderophore biosynthesis; enterobactin biosynthesis.</text>
</comment>
<evidence type="ECO:0000256" key="8">
    <source>
        <dbReference type="ARBA" id="ARBA00029894"/>
    </source>
</evidence>
<feature type="binding site" evidence="12">
    <location>
        <position position="188"/>
    </location>
    <ligand>
        <name>CoA</name>
        <dbReference type="ChEBI" id="CHEBI:57287"/>
    </ligand>
</feature>
<evidence type="ECO:0000256" key="12">
    <source>
        <dbReference type="PIRSR" id="PIRSR603542-1"/>
    </source>
</evidence>
<dbReference type="Pfam" id="PF01648">
    <property type="entry name" value="ACPS"/>
    <property type="match status" value="1"/>
</dbReference>
<dbReference type="PRINTS" id="PR01399">
    <property type="entry name" value="ENTSNTHTASED"/>
</dbReference>
<dbReference type="AlphaFoldDB" id="A0A076LPD9"/>
<feature type="binding site" evidence="13">
    <location>
        <position position="139"/>
    </location>
    <ligand>
        <name>Mg(2+)</name>
        <dbReference type="ChEBI" id="CHEBI:18420"/>
    </ligand>
</feature>
<comment type="catalytic activity">
    <reaction evidence="11">
        <text>apo-[peptidyl-carrier protein] + CoA = holo-[peptidyl-carrier protein] + adenosine 3',5'-bisphosphate + H(+)</text>
        <dbReference type="Rhea" id="RHEA:46228"/>
        <dbReference type="Rhea" id="RHEA-COMP:11479"/>
        <dbReference type="Rhea" id="RHEA-COMP:11480"/>
        <dbReference type="ChEBI" id="CHEBI:15378"/>
        <dbReference type="ChEBI" id="CHEBI:29999"/>
        <dbReference type="ChEBI" id="CHEBI:57287"/>
        <dbReference type="ChEBI" id="CHEBI:58343"/>
        <dbReference type="ChEBI" id="CHEBI:64479"/>
    </reaction>
</comment>
<dbReference type="RefSeq" id="WP_225865078.1">
    <property type="nucleotide sequence ID" value="NZ_CP006664.1"/>
</dbReference>
<evidence type="ECO:0000256" key="1">
    <source>
        <dbReference type="ARBA" id="ARBA00003937"/>
    </source>
</evidence>
<comment type="cofactor">
    <cofactor evidence="13">
        <name>Mg(2+)</name>
        <dbReference type="ChEBI" id="CHEBI:18420"/>
    </cofactor>
</comment>
<protein>
    <recommendedName>
        <fullName evidence="5">Enterobactin synthase component D</fullName>
    </recommendedName>
    <alternativeName>
        <fullName evidence="8">4'-phosphopantetheinyl transferase EntD</fullName>
    </alternativeName>
    <alternativeName>
        <fullName evidence="9">Enterochelin synthase D</fullName>
    </alternativeName>
</protein>
<dbReference type="InterPro" id="IPR041354">
    <property type="entry name" value="4PPT_N"/>
</dbReference>